<dbReference type="EMBL" id="AP028214">
    <property type="protein sequence ID" value="BEI90042.1"/>
    <property type="molecule type" value="Genomic_DNA"/>
</dbReference>
<dbReference type="AlphaFoldDB" id="A0AA48I688"/>
<dbReference type="KEGG" id="ccac:CcaHIS019_0301120"/>
<accession>A0AA48I688</accession>
<keyword evidence="3" id="KW-1185">Reference proteome</keyword>
<feature type="compositionally biased region" description="Basic and acidic residues" evidence="1">
    <location>
        <begin position="38"/>
        <end position="74"/>
    </location>
</feature>
<dbReference type="Proteomes" id="UP001233271">
    <property type="component" value="Chromosome 3"/>
</dbReference>
<feature type="compositionally biased region" description="Basic and acidic residues" evidence="1">
    <location>
        <begin position="149"/>
        <end position="184"/>
    </location>
</feature>
<protein>
    <submittedName>
        <fullName evidence="2">Uncharacterized protein</fullName>
    </submittedName>
</protein>
<feature type="region of interest" description="Disordered" evidence="1">
    <location>
        <begin position="122"/>
        <end position="217"/>
    </location>
</feature>
<name>A0AA48I688_9TREE</name>
<reference evidence="2" key="1">
    <citation type="journal article" date="2023" name="BMC Genomics">
        <title>Chromosome-level genome assemblies of Cutaneotrichosporon spp. (Trichosporonales, Basidiomycota) reveal imbalanced evolution between nucleotide sequences and chromosome synteny.</title>
        <authorList>
            <person name="Kobayashi Y."/>
            <person name="Kayamori A."/>
            <person name="Aoki K."/>
            <person name="Shiwa Y."/>
            <person name="Matsutani M."/>
            <person name="Fujita N."/>
            <person name="Sugita T."/>
            <person name="Iwasaki W."/>
            <person name="Tanaka N."/>
            <person name="Takashima M."/>
        </authorList>
    </citation>
    <scope>NUCLEOTIDE SEQUENCE</scope>
    <source>
        <strain evidence="2">HIS019</strain>
    </source>
</reference>
<dbReference type="GeneID" id="85493913"/>
<evidence type="ECO:0000256" key="1">
    <source>
        <dbReference type="SAM" id="MobiDB-lite"/>
    </source>
</evidence>
<evidence type="ECO:0000313" key="2">
    <source>
        <dbReference type="EMBL" id="BEI90042.1"/>
    </source>
</evidence>
<gene>
    <name evidence="2" type="ORF">CcaverHIS019_0301120</name>
</gene>
<proteinExistence type="predicted"/>
<organism evidence="2 3">
    <name type="scientific">Cutaneotrichosporon cavernicola</name>
    <dbReference type="NCBI Taxonomy" id="279322"/>
    <lineage>
        <taxon>Eukaryota</taxon>
        <taxon>Fungi</taxon>
        <taxon>Dikarya</taxon>
        <taxon>Basidiomycota</taxon>
        <taxon>Agaricomycotina</taxon>
        <taxon>Tremellomycetes</taxon>
        <taxon>Trichosporonales</taxon>
        <taxon>Trichosporonaceae</taxon>
        <taxon>Cutaneotrichosporon</taxon>
    </lineage>
</organism>
<feature type="region of interest" description="Disordered" evidence="1">
    <location>
        <begin position="1"/>
        <end position="97"/>
    </location>
</feature>
<dbReference type="RefSeq" id="XP_060455308.1">
    <property type="nucleotide sequence ID" value="XM_060598523.1"/>
</dbReference>
<feature type="region of interest" description="Disordered" evidence="1">
    <location>
        <begin position="245"/>
        <end position="268"/>
    </location>
</feature>
<sequence>MAILETTADQMTQPTSPPRRGSLAAMKDKFTGGGSHDAGQHVEGEAHEARHGSFSGMRDKLTRHSSRGEGDHATHSHPHHVAQPSSPTGRRSSLAVMHDKLTFYNEPVKGAPPAKVNIREATADEMINPPGQQGRRSSFARMGEMFSGRNDERRKSQDRRSSGDDKRRMSGDDKRRMSGGDKHAPGAGGIAEGSALDTTEDDEHVDSGVTPGTYAGQVGRRLSASLEAGVGNMGRRLSASLDKAMHPSRDVNHQGPRPGAMNAAYDAA</sequence>
<evidence type="ECO:0000313" key="3">
    <source>
        <dbReference type="Proteomes" id="UP001233271"/>
    </source>
</evidence>